<feature type="region of interest" description="Disordered" evidence="1">
    <location>
        <begin position="1059"/>
        <end position="1092"/>
    </location>
</feature>
<evidence type="ECO:0000313" key="3">
    <source>
        <dbReference type="EMBL" id="NJQ04876.1"/>
    </source>
</evidence>
<dbReference type="InterPro" id="IPR050834">
    <property type="entry name" value="Glycosyltransf_2"/>
</dbReference>
<evidence type="ECO:0000256" key="1">
    <source>
        <dbReference type="SAM" id="MobiDB-lite"/>
    </source>
</evidence>
<evidence type="ECO:0000313" key="4">
    <source>
        <dbReference type="Proteomes" id="UP000578686"/>
    </source>
</evidence>
<feature type="transmembrane region" description="Helical" evidence="2">
    <location>
        <begin position="600"/>
        <end position="630"/>
    </location>
</feature>
<dbReference type="AlphaFoldDB" id="A0A7X6HXS6"/>
<dbReference type="PANTHER" id="PTHR43685">
    <property type="entry name" value="GLYCOSYLTRANSFERASE"/>
    <property type="match status" value="1"/>
</dbReference>
<dbReference type="RefSeq" id="WP_167968174.1">
    <property type="nucleotide sequence ID" value="NZ_JAAVJD010000018.1"/>
</dbReference>
<feature type="transmembrane region" description="Helical" evidence="2">
    <location>
        <begin position="697"/>
        <end position="714"/>
    </location>
</feature>
<sequence>MPAAAASHPELPQHVVTAVLVSHDGERWLPDVLAGLVNQQRPVQDVIAADTGSADRSADLVTDALGPERVLHLARRTGFGAAVAEAVRTAPVLTPDDLSYLKRPSGWDPETRTWRDDTYGMPELPHGEPIHWLWLLHDDSAPDTDALAKLLRHAEAHPEAAVIGPKLRGWYDRRQLLETGVTIARSGRRWTGLDRREQDQGQHDQHRSVLSVSTAGMLIRRDAYERLGGFDRNLPLMRDDLDLCWRAHSAGMDVRVAPSAVMRHAEAAARERRTIDSAGRLGASPHRVDKAAAVYALLSNSRSKVLPWVMLRLVVGTAIRILAYLVGKAPGRALDEFAGLLSALLRPGRILKARSQRRTTTSADLDHAALRPLFPPPGATVKATVEQAVSAISRRDEAAAAGSRHGAVESGPGSDDADVLEVEQFTRVRAVARRPAPVLFLLLCLVALAASRELVGGGALFGGALLAAPAEAGELLARFRESWQPLGIGDTGTAPPYLALLALLSVPFLGSTGLVMTLLMVGAVPLAGLSAYLASKRLVTSRVLRAWGATAYAFLPAVTGAIASGRVGTVVLAILLPPLARCAVYSAGLVPGSRGPWRAAWAGALLLTVVTAFTPVIWPLAVLLAAAALVRPGSGRGHRLRRFAALLLTPLVMLAPWSLTALTSVDELLTEAGQRLAADPASPLALLGLNPGGPGTPADWLMLGLLLAGLAALLRRERRTAVTAAWGAALAALAVSAWANGSHWAGPGLVVVGLAVIAAAALGADGARHRVAAESFGWRQPVAVLLAVAAAVGPALAAAGWMVRGAEGPLERANPVQVPAFVAEESSTGDRARTLVLAGEEQTADGAPAALDYAVVRGAGTRLGDADIARLMAEDTGLSGMVADLAAGSGADQAERLSGYAIRYVLVRDGSPDELHRILDTTPGLKRLSQEDGSALWRVERELSRVMVLPAEGDSTAPARLPAGPVEVDTDLPDGPEGRVLRLADTASEGWQATLDGAPLTPVTVDGWAQGFELPAGGGRLLVSHSDGTLHTLWGWAQGFGLLVLVILALPGRRREVDDDLPDDADAAAGSTTPAEAGGGTTTVPAGTAIGSLPPFWRPWEVREPLRKSVTPTPRTLPDGC</sequence>
<dbReference type="SUPFAM" id="SSF53448">
    <property type="entry name" value="Nucleotide-diphospho-sugar transferases"/>
    <property type="match status" value="1"/>
</dbReference>
<organism evidence="3 4">
    <name type="scientific">Streptomyces lonarensis</name>
    <dbReference type="NCBI Taxonomy" id="700599"/>
    <lineage>
        <taxon>Bacteria</taxon>
        <taxon>Bacillati</taxon>
        <taxon>Actinomycetota</taxon>
        <taxon>Actinomycetes</taxon>
        <taxon>Kitasatosporales</taxon>
        <taxon>Streptomycetaceae</taxon>
        <taxon>Streptomyces</taxon>
    </lineage>
</organism>
<reference evidence="3 4" key="1">
    <citation type="submission" date="2020-03" db="EMBL/GenBank/DDBJ databases">
        <title>Draft genome of Streptomyces sp. ventii, isolated from the Axial Seamount in the Pacific Ocean, and resequencing of the two type strains Streptomyces lonarensis strain NCL 716 and Streptomyces bohaiensis strain 11A07.</title>
        <authorList>
            <person name="Loughran R.M."/>
            <person name="Pfannmuller K.M."/>
            <person name="Wasson B.J."/>
            <person name="Deadmond M.C."/>
            <person name="Paddock B.E."/>
            <person name="Koyack M.J."/>
            <person name="Gallegos D.A."/>
            <person name="Mitchell E.A."/>
            <person name="Ushijima B."/>
            <person name="Saw J.H."/>
            <person name="Mcphail K.L."/>
            <person name="Videau P."/>
        </authorList>
    </citation>
    <scope>NUCLEOTIDE SEQUENCE [LARGE SCALE GENOMIC DNA]</scope>
    <source>
        <strain evidence="3 4">NCL716</strain>
    </source>
</reference>
<evidence type="ECO:0000256" key="2">
    <source>
        <dbReference type="SAM" id="Phobius"/>
    </source>
</evidence>
<keyword evidence="3" id="KW-0808">Transferase</keyword>
<dbReference type="GO" id="GO:0016740">
    <property type="term" value="F:transferase activity"/>
    <property type="evidence" value="ECO:0007669"/>
    <property type="project" value="UniProtKB-KW"/>
</dbReference>
<feature type="transmembrane region" description="Helical" evidence="2">
    <location>
        <begin position="721"/>
        <end position="738"/>
    </location>
</feature>
<feature type="compositionally biased region" description="Low complexity" evidence="1">
    <location>
        <begin position="1067"/>
        <end position="1091"/>
    </location>
</feature>
<keyword evidence="2" id="KW-0812">Transmembrane</keyword>
<comment type="caution">
    <text evidence="3">The sequence shown here is derived from an EMBL/GenBank/DDBJ whole genome shotgun (WGS) entry which is preliminary data.</text>
</comment>
<gene>
    <name evidence="3" type="ORF">HCN56_04585</name>
</gene>
<dbReference type="Gene3D" id="3.90.550.10">
    <property type="entry name" value="Spore Coat Polysaccharide Biosynthesis Protein SpsA, Chain A"/>
    <property type="match status" value="1"/>
</dbReference>
<feature type="transmembrane region" description="Helical" evidence="2">
    <location>
        <begin position="498"/>
        <end position="524"/>
    </location>
</feature>
<feature type="transmembrane region" description="Helical" evidence="2">
    <location>
        <begin position="744"/>
        <end position="762"/>
    </location>
</feature>
<name>A0A7X6HXS6_9ACTN</name>
<keyword evidence="2" id="KW-0472">Membrane</keyword>
<dbReference type="Proteomes" id="UP000578686">
    <property type="component" value="Unassembled WGS sequence"/>
</dbReference>
<dbReference type="EMBL" id="JAAVJD010000018">
    <property type="protein sequence ID" value="NJQ04876.1"/>
    <property type="molecule type" value="Genomic_DNA"/>
</dbReference>
<keyword evidence="2" id="KW-1133">Transmembrane helix</keyword>
<accession>A0A7X6HXS6</accession>
<dbReference type="Pfam" id="PF13641">
    <property type="entry name" value="Glyco_tranf_2_3"/>
    <property type="match status" value="1"/>
</dbReference>
<feature type="region of interest" description="Disordered" evidence="1">
    <location>
        <begin position="956"/>
        <end position="975"/>
    </location>
</feature>
<feature type="transmembrane region" description="Helical" evidence="2">
    <location>
        <begin position="782"/>
        <end position="803"/>
    </location>
</feature>
<keyword evidence="4" id="KW-1185">Reference proteome</keyword>
<proteinExistence type="predicted"/>
<protein>
    <submittedName>
        <fullName evidence="3">Glycosyltransferase family 2 protein</fullName>
    </submittedName>
</protein>
<feature type="transmembrane region" description="Helical" evidence="2">
    <location>
        <begin position="642"/>
        <end position="659"/>
    </location>
</feature>
<dbReference type="PANTHER" id="PTHR43685:SF3">
    <property type="entry name" value="SLR2126 PROTEIN"/>
    <property type="match status" value="1"/>
</dbReference>
<dbReference type="InterPro" id="IPR029044">
    <property type="entry name" value="Nucleotide-diphossugar_trans"/>
</dbReference>